<comment type="caution">
    <text evidence="1">The sequence shown here is derived from an EMBL/GenBank/DDBJ whole genome shotgun (WGS) entry which is preliminary data.</text>
</comment>
<evidence type="ECO:0000313" key="2">
    <source>
        <dbReference type="Proteomes" id="UP000053095"/>
    </source>
</evidence>
<organism evidence="1 2">
    <name type="scientific">Talaromyces pinophilus</name>
    <name type="common">Penicillium pinophilum</name>
    <dbReference type="NCBI Taxonomy" id="128442"/>
    <lineage>
        <taxon>Eukaryota</taxon>
        <taxon>Fungi</taxon>
        <taxon>Dikarya</taxon>
        <taxon>Ascomycota</taxon>
        <taxon>Pezizomycotina</taxon>
        <taxon>Eurotiomycetes</taxon>
        <taxon>Eurotiomycetidae</taxon>
        <taxon>Eurotiales</taxon>
        <taxon>Trichocomaceae</taxon>
        <taxon>Talaromyces</taxon>
        <taxon>Talaromyces sect. Talaromyces</taxon>
    </lineage>
</organism>
<dbReference type="InterPro" id="IPR021858">
    <property type="entry name" value="Fun_TF"/>
</dbReference>
<proteinExistence type="predicted"/>
<reference evidence="2" key="1">
    <citation type="journal article" date="2015" name="Genome Announc.">
        <title>Draft genome sequence of Talaromyces cellulolyticus strain Y-94, a source of lignocellulosic biomass-degrading enzymes.</title>
        <authorList>
            <person name="Fujii T."/>
            <person name="Koike H."/>
            <person name="Sawayama S."/>
            <person name="Yano S."/>
            <person name="Inoue H."/>
        </authorList>
    </citation>
    <scope>NUCLEOTIDE SEQUENCE [LARGE SCALE GENOMIC DNA]</scope>
    <source>
        <strain evidence="2">Y-94</strain>
    </source>
</reference>
<gene>
    <name evidence="1" type="ORF">TCE0_024f07495</name>
</gene>
<dbReference type="EMBL" id="DF933820">
    <property type="protein sequence ID" value="GAM37514.1"/>
    <property type="molecule type" value="Genomic_DNA"/>
</dbReference>
<dbReference type="Pfam" id="PF11951">
    <property type="entry name" value="Fungal_trans_2"/>
    <property type="match status" value="1"/>
</dbReference>
<sequence length="96" mass="10736">MMFDQIPAVDFNPMRDVWFPLDLSNPASFNSIMAHSAAHLAYLYGGTVPTRGTTEFEALQYKAQAVKILNQWLNDPVQSLSNDAFAAVVRLLTFEV</sequence>
<dbReference type="Proteomes" id="UP000053095">
    <property type="component" value="Unassembled WGS sequence"/>
</dbReference>
<accession>A0A6V8H823</accession>
<dbReference type="PANTHER" id="PTHR37540:SF5">
    <property type="entry name" value="TRANSCRIPTION FACTOR DOMAIN-CONTAINING PROTEIN"/>
    <property type="match status" value="1"/>
</dbReference>
<dbReference type="AlphaFoldDB" id="A0A6V8H823"/>
<keyword evidence="2" id="KW-1185">Reference proteome</keyword>
<dbReference type="PANTHER" id="PTHR37540">
    <property type="entry name" value="TRANSCRIPTION FACTOR (ACR-2), PUTATIVE-RELATED-RELATED"/>
    <property type="match status" value="1"/>
</dbReference>
<name>A0A6V8H823_TALPI</name>
<evidence type="ECO:0000313" key="1">
    <source>
        <dbReference type="EMBL" id="GAM37514.1"/>
    </source>
</evidence>
<protein>
    <submittedName>
        <fullName evidence="1">Uncharacterized protein</fullName>
    </submittedName>
</protein>